<evidence type="ECO:0000256" key="9">
    <source>
        <dbReference type="ARBA" id="ARBA00023212"/>
    </source>
</evidence>
<keyword evidence="8 12" id="KW-0496">Mitochondrion</keyword>
<dbReference type="Proteomes" id="UP000534626">
    <property type="component" value="Unassembled WGS sequence"/>
</dbReference>
<dbReference type="InterPro" id="IPR023379">
    <property type="entry name" value="BART_dom"/>
</dbReference>
<comment type="function">
    <text evidence="12">Plays a role as an effector of the ADP-ribosylation factor-like protein 2, ARL2.</text>
</comment>
<evidence type="ECO:0000256" key="5">
    <source>
        <dbReference type="ARBA" id="ARBA00014849"/>
    </source>
</evidence>
<evidence type="ECO:0000256" key="6">
    <source>
        <dbReference type="ARBA" id="ARBA00022490"/>
    </source>
</evidence>
<sequence>DDDFYLIQRSFLEKYYQEFDDSEENKLIYTDIFKEYISSVGKYIEEKLPDQFHGFDMVAFTVSLQQHKDEMSGEIFDMLLTFTDFVAFKEMFLQYRAEKEGRIPDLSGVLVVTSLN</sequence>
<dbReference type="OrthoDB" id="302784at2759"/>
<keyword evidence="15" id="KW-1185">Reference proteome</keyword>
<feature type="non-terminal residue" evidence="14">
    <location>
        <position position="1"/>
    </location>
</feature>
<comment type="similarity">
    <text evidence="4 12">Belongs to the ARL2BP family.</text>
</comment>
<evidence type="ECO:0000256" key="10">
    <source>
        <dbReference type="ARBA" id="ARBA00023242"/>
    </source>
</evidence>
<dbReference type="InterPro" id="IPR038849">
    <property type="entry name" value="ARL2BP"/>
</dbReference>
<feature type="domain" description="BART" evidence="13">
    <location>
        <begin position="1"/>
        <end position="101"/>
    </location>
</feature>
<evidence type="ECO:0000256" key="8">
    <source>
        <dbReference type="ARBA" id="ARBA00023128"/>
    </source>
</evidence>
<comment type="caution">
    <text evidence="14">The sequence shown here is derived from an EMBL/GenBank/DDBJ whole genome shotgun (WGS) entry which is preliminary data.</text>
</comment>
<name>A0A7K6LPW8_9CORV</name>
<accession>A0A7K6LPW8</accession>
<evidence type="ECO:0000256" key="12">
    <source>
        <dbReference type="RuleBase" id="RU367099"/>
    </source>
</evidence>
<keyword evidence="9 12" id="KW-0206">Cytoskeleton</keyword>
<evidence type="ECO:0000256" key="3">
    <source>
        <dbReference type="ARBA" id="ARBA00004300"/>
    </source>
</evidence>
<dbReference type="GO" id="GO:0005634">
    <property type="term" value="C:nucleus"/>
    <property type="evidence" value="ECO:0007669"/>
    <property type="project" value="UniProtKB-SubCell"/>
</dbReference>
<dbReference type="GO" id="GO:0051457">
    <property type="term" value="P:maintenance of protein location in nucleus"/>
    <property type="evidence" value="ECO:0007669"/>
    <property type="project" value="TreeGrafter"/>
</dbReference>
<protein>
    <recommendedName>
        <fullName evidence="5 12">ADP-ribosylation factor-like protein 2-binding protein</fullName>
        <shortName evidence="12">ARF-like 2-binding protein</shortName>
    </recommendedName>
</protein>
<dbReference type="GO" id="GO:0005813">
    <property type="term" value="C:centrosome"/>
    <property type="evidence" value="ECO:0007669"/>
    <property type="project" value="UniProtKB-SubCell"/>
</dbReference>
<comment type="subcellular location">
    <subcellularLocation>
        <location evidence="1 12">Cytoplasm</location>
        <location evidence="1 12">Cytoskeleton</location>
        <location evidence="1 12">Cilium basal body</location>
    </subcellularLocation>
    <subcellularLocation>
        <location evidence="3 12">Cytoplasm</location>
        <location evidence="3 12">Cytoskeleton</location>
        <location evidence="3 12">Microtubule organizing center</location>
        <location evidence="3 12">Centrosome</location>
    </subcellularLocation>
    <subcellularLocation>
        <location evidence="12">Cytoplasm</location>
    </subcellularLocation>
    <subcellularLocation>
        <location evidence="2 12">Nucleus</location>
    </subcellularLocation>
    <subcellularLocation>
        <location evidence="12">Mitochondrion intermembrane space</location>
    </subcellularLocation>
</comment>
<keyword evidence="11 12" id="KW-0966">Cell projection</keyword>
<evidence type="ECO:0000313" key="15">
    <source>
        <dbReference type="Proteomes" id="UP000534626"/>
    </source>
</evidence>
<evidence type="ECO:0000256" key="4">
    <source>
        <dbReference type="ARBA" id="ARBA00009880"/>
    </source>
</evidence>
<keyword evidence="7 12" id="KW-0969">Cilium</keyword>
<evidence type="ECO:0000256" key="1">
    <source>
        <dbReference type="ARBA" id="ARBA00004120"/>
    </source>
</evidence>
<dbReference type="AlphaFoldDB" id="A0A7K6LPW8"/>
<organism evidence="14 15">
    <name type="scientific">Falcunculus frontatus</name>
    <name type="common">Eastern shriketit</name>
    <dbReference type="NCBI Taxonomy" id="254539"/>
    <lineage>
        <taxon>Eukaryota</taxon>
        <taxon>Metazoa</taxon>
        <taxon>Chordata</taxon>
        <taxon>Craniata</taxon>
        <taxon>Vertebrata</taxon>
        <taxon>Euteleostomi</taxon>
        <taxon>Archelosauria</taxon>
        <taxon>Archosauria</taxon>
        <taxon>Dinosauria</taxon>
        <taxon>Saurischia</taxon>
        <taxon>Theropoda</taxon>
        <taxon>Coelurosauria</taxon>
        <taxon>Aves</taxon>
        <taxon>Neognathae</taxon>
        <taxon>Neoaves</taxon>
        <taxon>Telluraves</taxon>
        <taxon>Australaves</taxon>
        <taxon>Passeriformes</taxon>
        <taxon>Corvoidea</taxon>
        <taxon>Pachycephalidae</taxon>
        <taxon>Falcunculus</taxon>
    </lineage>
</organism>
<evidence type="ECO:0000256" key="7">
    <source>
        <dbReference type="ARBA" id="ARBA00023069"/>
    </source>
</evidence>
<keyword evidence="6 12" id="KW-0963">Cytoplasm</keyword>
<dbReference type="InterPro" id="IPR042541">
    <property type="entry name" value="BART_sf"/>
</dbReference>
<evidence type="ECO:0000313" key="14">
    <source>
        <dbReference type="EMBL" id="NWW26345.1"/>
    </source>
</evidence>
<dbReference type="PANTHER" id="PTHR15487">
    <property type="entry name" value="ADP-RIBOSYLATION FACTOR-LIKE PROTEIN 2-BINDING PROTEIN"/>
    <property type="match status" value="1"/>
</dbReference>
<dbReference type="Gene3D" id="1.20.1520.10">
    <property type="entry name" value="ADP-ribosylation factor-like 2-binding protein, domain"/>
    <property type="match status" value="1"/>
</dbReference>
<dbReference type="PANTHER" id="PTHR15487:SF4">
    <property type="entry name" value="ADP-RIBOSYLATION FACTOR-LIKE PROTEIN 2-BINDING PROTEIN"/>
    <property type="match status" value="1"/>
</dbReference>
<reference evidence="14 15" key="1">
    <citation type="submission" date="2019-09" db="EMBL/GenBank/DDBJ databases">
        <title>Bird 10,000 Genomes (B10K) Project - Family phase.</title>
        <authorList>
            <person name="Zhang G."/>
        </authorList>
    </citation>
    <scope>NUCLEOTIDE SEQUENCE [LARGE SCALE GENOMIC DNA]</scope>
    <source>
        <strain evidence="14">B10K-DU-029-77</strain>
    </source>
</reference>
<dbReference type="GO" id="GO:0005758">
    <property type="term" value="C:mitochondrial intermembrane space"/>
    <property type="evidence" value="ECO:0007669"/>
    <property type="project" value="UniProtKB-SubCell"/>
</dbReference>
<keyword evidence="10 12" id="KW-0539">Nucleus</keyword>
<dbReference type="GO" id="GO:0005929">
    <property type="term" value="C:cilium"/>
    <property type="evidence" value="ECO:0007669"/>
    <property type="project" value="UniProtKB-UniRule"/>
</dbReference>
<gene>
    <name evidence="14" type="primary">Arl2bp</name>
    <name evidence="14" type="ORF">FALFRO_R08141</name>
</gene>
<dbReference type="EMBL" id="VZRV01009064">
    <property type="protein sequence ID" value="NWW26345.1"/>
    <property type="molecule type" value="Genomic_DNA"/>
</dbReference>
<evidence type="ECO:0000256" key="11">
    <source>
        <dbReference type="ARBA" id="ARBA00023273"/>
    </source>
</evidence>
<evidence type="ECO:0000256" key="2">
    <source>
        <dbReference type="ARBA" id="ARBA00004123"/>
    </source>
</evidence>
<proteinExistence type="inferred from homology"/>
<feature type="non-terminal residue" evidence="14">
    <location>
        <position position="116"/>
    </location>
</feature>
<dbReference type="Pfam" id="PF11527">
    <property type="entry name" value="ARL2_Bind_BART"/>
    <property type="match status" value="1"/>
</dbReference>
<evidence type="ECO:0000259" key="13">
    <source>
        <dbReference type="Pfam" id="PF11527"/>
    </source>
</evidence>